<feature type="non-terminal residue" evidence="1">
    <location>
        <position position="1"/>
    </location>
</feature>
<sequence>LIVSEKIWLPCKQSRMTSNVPGALGAVPEELNPGTEGALMLTEATPGIRPQF</sequence>
<keyword evidence="2" id="KW-1185">Reference proteome</keyword>
<evidence type="ECO:0000313" key="1">
    <source>
        <dbReference type="EMBL" id="KAK2102369.1"/>
    </source>
</evidence>
<gene>
    <name evidence="1" type="ORF">P7K49_020036</name>
</gene>
<comment type="caution">
    <text evidence="1">The sequence shown here is derived from an EMBL/GenBank/DDBJ whole genome shotgun (WGS) entry which is preliminary data.</text>
</comment>
<organism evidence="1 2">
    <name type="scientific">Saguinus oedipus</name>
    <name type="common">Cotton-top tamarin</name>
    <name type="synonym">Oedipomidas oedipus</name>
    <dbReference type="NCBI Taxonomy" id="9490"/>
    <lineage>
        <taxon>Eukaryota</taxon>
        <taxon>Metazoa</taxon>
        <taxon>Chordata</taxon>
        <taxon>Craniata</taxon>
        <taxon>Vertebrata</taxon>
        <taxon>Euteleostomi</taxon>
        <taxon>Mammalia</taxon>
        <taxon>Eutheria</taxon>
        <taxon>Euarchontoglires</taxon>
        <taxon>Primates</taxon>
        <taxon>Haplorrhini</taxon>
        <taxon>Platyrrhini</taxon>
        <taxon>Cebidae</taxon>
        <taxon>Callitrichinae</taxon>
        <taxon>Saguinus</taxon>
    </lineage>
</organism>
<proteinExistence type="predicted"/>
<protein>
    <submittedName>
        <fullName evidence="1">Uncharacterized protein</fullName>
    </submittedName>
</protein>
<name>A0ABQ9V016_SAGOE</name>
<dbReference type="EMBL" id="JASSZA010000009">
    <property type="protein sequence ID" value="KAK2102369.1"/>
    <property type="molecule type" value="Genomic_DNA"/>
</dbReference>
<dbReference type="Proteomes" id="UP001266305">
    <property type="component" value="Unassembled WGS sequence"/>
</dbReference>
<reference evidence="1 2" key="1">
    <citation type="submission" date="2023-05" db="EMBL/GenBank/DDBJ databases">
        <title>B98-5 Cell Line De Novo Hybrid Assembly: An Optical Mapping Approach.</title>
        <authorList>
            <person name="Kananen K."/>
            <person name="Auerbach J.A."/>
            <person name="Kautto E."/>
            <person name="Blachly J.S."/>
        </authorList>
    </citation>
    <scope>NUCLEOTIDE SEQUENCE [LARGE SCALE GENOMIC DNA]</scope>
    <source>
        <strain evidence="1">B95-8</strain>
        <tissue evidence="1">Cell line</tissue>
    </source>
</reference>
<evidence type="ECO:0000313" key="2">
    <source>
        <dbReference type="Proteomes" id="UP001266305"/>
    </source>
</evidence>
<accession>A0ABQ9V016</accession>